<sequence>MLLMSIQKGRYGNGWRRIRHLSNWLGDELSRSY</sequence>
<evidence type="ECO:0000313" key="1">
    <source>
        <dbReference type="EMBL" id="TCV05511.1"/>
    </source>
</evidence>
<name>A0A4R3VNA0_9GAMM</name>
<comment type="caution">
    <text evidence="1">The sequence shown here is derived from an EMBL/GenBank/DDBJ whole genome shotgun (WGS) entry which is preliminary data.</text>
</comment>
<protein>
    <submittedName>
        <fullName evidence="1">Uncharacterized protein</fullName>
    </submittedName>
</protein>
<gene>
    <name evidence="1" type="ORF">EDC54_106148</name>
</gene>
<keyword evidence="2" id="KW-1185">Reference proteome</keyword>
<accession>A0A4R3VNA0</accession>
<reference evidence="1 2" key="1">
    <citation type="submission" date="2019-03" db="EMBL/GenBank/DDBJ databases">
        <title>Genomic Encyclopedia of Type Strains, Phase IV (KMG-IV): sequencing the most valuable type-strain genomes for metagenomic binning, comparative biology and taxonomic classification.</title>
        <authorList>
            <person name="Goeker M."/>
        </authorList>
    </citation>
    <scope>NUCLEOTIDE SEQUENCE [LARGE SCALE GENOMIC DNA]</scope>
    <source>
        <strain evidence="1 2">DSM 16730</strain>
    </source>
</reference>
<proteinExistence type="predicted"/>
<organism evidence="1 2">
    <name type="scientific">Samsonia erythrinae</name>
    <dbReference type="NCBI Taxonomy" id="160434"/>
    <lineage>
        <taxon>Bacteria</taxon>
        <taxon>Pseudomonadati</taxon>
        <taxon>Pseudomonadota</taxon>
        <taxon>Gammaproteobacteria</taxon>
        <taxon>Enterobacterales</taxon>
        <taxon>Pectobacteriaceae</taxon>
        <taxon>Samsonia</taxon>
    </lineage>
</organism>
<dbReference type="Proteomes" id="UP000295433">
    <property type="component" value="Unassembled WGS sequence"/>
</dbReference>
<dbReference type="AlphaFoldDB" id="A0A4R3VNA0"/>
<evidence type="ECO:0000313" key="2">
    <source>
        <dbReference type="Proteomes" id="UP000295433"/>
    </source>
</evidence>
<dbReference type="EMBL" id="SMBY01000006">
    <property type="protein sequence ID" value="TCV05511.1"/>
    <property type="molecule type" value="Genomic_DNA"/>
</dbReference>